<evidence type="ECO:0000313" key="3">
    <source>
        <dbReference type="Proteomes" id="UP000566819"/>
    </source>
</evidence>
<feature type="compositionally biased region" description="Basic and acidic residues" evidence="1">
    <location>
        <begin position="195"/>
        <end position="205"/>
    </location>
</feature>
<dbReference type="PANTHER" id="PTHR39596">
    <property type="match status" value="1"/>
</dbReference>
<sequence length="421" mass="47374">MSLAHYTVWQRGHGLTSALHAVFFPAKQHIRNGIEHGLGLGPPIGEKGANTFLQEWLFFGFFARVTDEDIDSAEFYDKHYNVVQTRNQIVERKLARWKKREEASDVVGCSPARARYVRASDALLIARRFISKHVSHGAQEDDDGRPGYRHETDTCTRLNNAVHEAVDTKLTLSIAVLGEILQRERPGPPETGCAGRDEFWQDPSSESRRWGYSKYCRQQLKQNNWCPSEIPWLESTMPGVSEVYYASSKRHKRQYNHSACSLAECKAPPLEALGHVEGECDGKCADLGLDEKEVERVINAGKTPLVTCSSAHGELSLHEFDLKSDPPAAFCALSHAWEDMILNIGKDARGGNNRRVYQCRLRKMQSDFNNLVRAGNIATQNGDVPFYVDALCYPRQLAVQAIALNQMQLIYSKAKAVLVWD</sequence>
<dbReference type="EMBL" id="JAAMPI010001652">
    <property type="protein sequence ID" value="KAF4624457.1"/>
    <property type="molecule type" value="Genomic_DNA"/>
</dbReference>
<proteinExistence type="predicted"/>
<evidence type="ECO:0000256" key="1">
    <source>
        <dbReference type="SAM" id="MobiDB-lite"/>
    </source>
</evidence>
<dbReference type="Proteomes" id="UP000566819">
    <property type="component" value="Unassembled WGS sequence"/>
</dbReference>
<accession>A0A8H4RA48</accession>
<gene>
    <name evidence="2" type="ORF">G7Y89_g13715</name>
</gene>
<feature type="region of interest" description="Disordered" evidence="1">
    <location>
        <begin position="185"/>
        <end position="205"/>
    </location>
</feature>
<dbReference type="PANTHER" id="PTHR39596:SF2">
    <property type="entry name" value="HET DOMAIN PROTEIN (AFU_ORTHOLOGUE AFUA_1G17550)-RELATED"/>
    <property type="match status" value="1"/>
</dbReference>
<name>A0A8H4RA48_9HELO</name>
<evidence type="ECO:0000313" key="2">
    <source>
        <dbReference type="EMBL" id="KAF4624457.1"/>
    </source>
</evidence>
<organism evidence="2 3">
    <name type="scientific">Cudoniella acicularis</name>
    <dbReference type="NCBI Taxonomy" id="354080"/>
    <lineage>
        <taxon>Eukaryota</taxon>
        <taxon>Fungi</taxon>
        <taxon>Dikarya</taxon>
        <taxon>Ascomycota</taxon>
        <taxon>Pezizomycotina</taxon>
        <taxon>Leotiomycetes</taxon>
        <taxon>Helotiales</taxon>
        <taxon>Tricladiaceae</taxon>
        <taxon>Cudoniella</taxon>
    </lineage>
</organism>
<dbReference type="OrthoDB" id="2426273at2759"/>
<reference evidence="2 3" key="1">
    <citation type="submission" date="2020-03" db="EMBL/GenBank/DDBJ databases">
        <title>Draft Genome Sequence of Cudoniella acicularis.</title>
        <authorList>
            <person name="Buettner E."/>
            <person name="Kellner H."/>
        </authorList>
    </citation>
    <scope>NUCLEOTIDE SEQUENCE [LARGE SCALE GENOMIC DNA]</scope>
    <source>
        <strain evidence="2 3">DSM 108380</strain>
    </source>
</reference>
<keyword evidence="3" id="KW-1185">Reference proteome</keyword>
<protein>
    <submittedName>
        <fullName evidence="2">Uncharacterized protein</fullName>
    </submittedName>
</protein>
<dbReference type="AlphaFoldDB" id="A0A8H4RA48"/>
<comment type="caution">
    <text evidence="2">The sequence shown here is derived from an EMBL/GenBank/DDBJ whole genome shotgun (WGS) entry which is preliminary data.</text>
</comment>